<keyword evidence="5" id="KW-1185">Reference proteome</keyword>
<keyword evidence="1" id="KW-0472">Membrane</keyword>
<comment type="caution">
    <text evidence="4">The sequence shown here is derived from an EMBL/GenBank/DDBJ whole genome shotgun (WGS) entry which is preliminary data.</text>
</comment>
<name>A0A1I3AI43_9MICO</name>
<dbReference type="RefSeq" id="WP_092449363.1">
    <property type="nucleotide sequence ID" value="NZ_BKAC01000005.1"/>
</dbReference>
<evidence type="ECO:0000313" key="3">
    <source>
        <dbReference type="EMBL" id="SFH49546.1"/>
    </source>
</evidence>
<evidence type="ECO:0000313" key="4">
    <source>
        <dbReference type="EMBL" id="TFB86601.1"/>
    </source>
</evidence>
<reference evidence="3 5" key="1">
    <citation type="submission" date="2016-10" db="EMBL/GenBank/DDBJ databases">
        <authorList>
            <person name="Varghese N."/>
            <person name="Submissions S."/>
        </authorList>
    </citation>
    <scope>NUCLEOTIDE SEQUENCE [LARGE SCALE GENOMIC DNA]</scope>
    <source>
        <strain evidence="3 5">GMCC 1.11211</strain>
    </source>
</reference>
<dbReference type="Pfam" id="PF13400">
    <property type="entry name" value="Tad"/>
    <property type="match status" value="1"/>
</dbReference>
<accession>A0A1I3AI43</accession>
<dbReference type="Proteomes" id="UP000199681">
    <property type="component" value="Unassembled WGS sequence"/>
</dbReference>
<keyword evidence="1" id="KW-0812">Transmembrane</keyword>
<feature type="transmembrane region" description="Helical" evidence="1">
    <location>
        <begin position="20"/>
        <end position="41"/>
    </location>
</feature>
<evidence type="ECO:0000256" key="1">
    <source>
        <dbReference type="SAM" id="Phobius"/>
    </source>
</evidence>
<organism evidence="4 6">
    <name type="scientific">Cryobacterium levicorallinum</name>
    <dbReference type="NCBI Taxonomy" id="995038"/>
    <lineage>
        <taxon>Bacteria</taxon>
        <taxon>Bacillati</taxon>
        <taxon>Actinomycetota</taxon>
        <taxon>Actinomycetes</taxon>
        <taxon>Micrococcales</taxon>
        <taxon>Microbacteriaceae</taxon>
        <taxon>Cryobacterium</taxon>
    </lineage>
</organism>
<dbReference type="AlphaFoldDB" id="A0A1I3AI43"/>
<sequence length="148" mass="15564">MSGRLPHAGAEDGSTLLLIIFYGFLALSLVLVALSATSLYLEHKRLLSLADGAALAGSEAFTLGEVQVGMVGPRPQLRSDDVSAAVDEYLRLVPHPSFEALGVTSAASADGQSASVTLRSWWRPPVLTLVVPDGVPLEVTVVSRAVFH</sequence>
<evidence type="ECO:0000313" key="5">
    <source>
        <dbReference type="Proteomes" id="UP000199681"/>
    </source>
</evidence>
<reference evidence="4 6" key="2">
    <citation type="submission" date="2019-03" db="EMBL/GenBank/DDBJ databases">
        <title>Genomics of glacier-inhabiting Cryobacterium strains.</title>
        <authorList>
            <person name="Liu Q."/>
            <person name="Xin Y.-H."/>
        </authorList>
    </citation>
    <scope>NUCLEOTIDE SEQUENCE [LARGE SCALE GENOMIC DNA]</scope>
    <source>
        <strain evidence="4 6">Hh34</strain>
    </source>
</reference>
<evidence type="ECO:0000259" key="2">
    <source>
        <dbReference type="Pfam" id="PF13400"/>
    </source>
</evidence>
<dbReference type="EMBL" id="SOFE01000008">
    <property type="protein sequence ID" value="TFB86601.1"/>
    <property type="molecule type" value="Genomic_DNA"/>
</dbReference>
<dbReference type="InterPro" id="IPR028087">
    <property type="entry name" value="Tad_N"/>
</dbReference>
<dbReference type="STRING" id="995038.SAMN05216274_106175"/>
<protein>
    <submittedName>
        <fullName evidence="3">Flp pilus-assembly TadE/G-like</fullName>
    </submittedName>
</protein>
<proteinExistence type="predicted"/>
<dbReference type="Proteomes" id="UP000297963">
    <property type="component" value="Unassembled WGS sequence"/>
</dbReference>
<feature type="domain" description="Putative Flp pilus-assembly TadG-like N-terminal" evidence="2">
    <location>
        <begin position="13"/>
        <end position="57"/>
    </location>
</feature>
<evidence type="ECO:0000313" key="6">
    <source>
        <dbReference type="Proteomes" id="UP000297963"/>
    </source>
</evidence>
<keyword evidence="1" id="KW-1133">Transmembrane helix</keyword>
<gene>
    <name evidence="4" type="ORF">E3O11_04795</name>
    <name evidence="3" type="ORF">SAMN05216274_106175</name>
</gene>
<dbReference type="EMBL" id="FOPW01000006">
    <property type="protein sequence ID" value="SFH49546.1"/>
    <property type="molecule type" value="Genomic_DNA"/>
</dbReference>